<dbReference type="AlphaFoldDB" id="A0AAD7J6S8"/>
<gene>
    <name evidence="2" type="ORF">B0H16DRAFT_1457393</name>
</gene>
<dbReference type="Proteomes" id="UP001215598">
    <property type="component" value="Unassembled WGS sequence"/>
</dbReference>
<reference evidence="2" key="1">
    <citation type="submission" date="2023-03" db="EMBL/GenBank/DDBJ databases">
        <title>Massive genome expansion in bonnet fungi (Mycena s.s.) driven by repeated elements and novel gene families across ecological guilds.</title>
        <authorList>
            <consortium name="Lawrence Berkeley National Laboratory"/>
            <person name="Harder C.B."/>
            <person name="Miyauchi S."/>
            <person name="Viragh M."/>
            <person name="Kuo A."/>
            <person name="Thoen E."/>
            <person name="Andreopoulos B."/>
            <person name="Lu D."/>
            <person name="Skrede I."/>
            <person name="Drula E."/>
            <person name="Henrissat B."/>
            <person name="Morin E."/>
            <person name="Kohler A."/>
            <person name="Barry K."/>
            <person name="LaButti K."/>
            <person name="Morin E."/>
            <person name="Salamov A."/>
            <person name="Lipzen A."/>
            <person name="Mereny Z."/>
            <person name="Hegedus B."/>
            <person name="Baldrian P."/>
            <person name="Stursova M."/>
            <person name="Weitz H."/>
            <person name="Taylor A."/>
            <person name="Grigoriev I.V."/>
            <person name="Nagy L.G."/>
            <person name="Martin F."/>
            <person name="Kauserud H."/>
        </authorList>
    </citation>
    <scope>NUCLEOTIDE SEQUENCE</scope>
    <source>
        <strain evidence="2">CBHHK182m</strain>
    </source>
</reference>
<proteinExistence type="predicted"/>
<comment type="caution">
    <text evidence="2">The sequence shown here is derived from an EMBL/GenBank/DDBJ whole genome shotgun (WGS) entry which is preliminary data.</text>
</comment>
<protein>
    <submittedName>
        <fullName evidence="2">Uncharacterized protein</fullName>
    </submittedName>
</protein>
<evidence type="ECO:0000256" key="1">
    <source>
        <dbReference type="SAM" id="MobiDB-lite"/>
    </source>
</evidence>
<feature type="compositionally biased region" description="Basic and acidic residues" evidence="1">
    <location>
        <begin position="37"/>
        <end position="46"/>
    </location>
</feature>
<dbReference type="EMBL" id="JARKIB010000042">
    <property type="protein sequence ID" value="KAJ7758345.1"/>
    <property type="molecule type" value="Genomic_DNA"/>
</dbReference>
<name>A0AAD7J6S8_9AGAR</name>
<evidence type="ECO:0000313" key="2">
    <source>
        <dbReference type="EMBL" id="KAJ7758345.1"/>
    </source>
</evidence>
<sequence length="206" mass="23317">MPTRRGKRCVHGDSNAISGGRFRTLCESGDGEGAEAGGDREKDGIKSKKSQKASTHLFLKPKLTMLPARSPHRDVWVYREKLVDGVEAKFLHGGEVFFSALCWHKFGVSFGFAGLEKVRDMRESNQEEKESKNAAMARIRVDGEKHDRIYGWIEYKFSNYNQRGLNYGGWGFLQALREMYAMEARMQGADGSDRLSRKIQNMMPTG</sequence>
<organism evidence="2 3">
    <name type="scientific">Mycena metata</name>
    <dbReference type="NCBI Taxonomy" id="1033252"/>
    <lineage>
        <taxon>Eukaryota</taxon>
        <taxon>Fungi</taxon>
        <taxon>Dikarya</taxon>
        <taxon>Basidiomycota</taxon>
        <taxon>Agaricomycotina</taxon>
        <taxon>Agaricomycetes</taxon>
        <taxon>Agaricomycetidae</taxon>
        <taxon>Agaricales</taxon>
        <taxon>Marasmiineae</taxon>
        <taxon>Mycenaceae</taxon>
        <taxon>Mycena</taxon>
    </lineage>
</organism>
<evidence type="ECO:0000313" key="3">
    <source>
        <dbReference type="Proteomes" id="UP001215598"/>
    </source>
</evidence>
<feature type="region of interest" description="Disordered" evidence="1">
    <location>
        <begin position="28"/>
        <end position="51"/>
    </location>
</feature>
<keyword evidence="3" id="KW-1185">Reference proteome</keyword>
<accession>A0AAD7J6S8</accession>